<name>A0A3P7QW86_DIBLA</name>
<proteinExistence type="predicted"/>
<accession>A0A3P7QW86</accession>
<evidence type="ECO:0000313" key="2">
    <source>
        <dbReference type="EMBL" id="VDN35066.1"/>
    </source>
</evidence>
<keyword evidence="3" id="KW-1185">Reference proteome</keyword>
<sequence length="78" mass="8999">MQNTHVSAHLSREFSLLLGALFDIPFVIGYQSIIVPSVAFFYYKLFDSAEYQERFPQTFAEAMISFLSTLQRLADQIE</sequence>
<gene>
    <name evidence="2" type="ORF">DILT_LOCUS16673</name>
</gene>
<organism evidence="2 3">
    <name type="scientific">Dibothriocephalus latus</name>
    <name type="common">Fish tapeworm</name>
    <name type="synonym">Diphyllobothrium latum</name>
    <dbReference type="NCBI Taxonomy" id="60516"/>
    <lineage>
        <taxon>Eukaryota</taxon>
        <taxon>Metazoa</taxon>
        <taxon>Spiralia</taxon>
        <taxon>Lophotrochozoa</taxon>
        <taxon>Platyhelminthes</taxon>
        <taxon>Cestoda</taxon>
        <taxon>Eucestoda</taxon>
        <taxon>Diphyllobothriidea</taxon>
        <taxon>Diphyllobothriidae</taxon>
        <taxon>Dibothriocephalus</taxon>
    </lineage>
</organism>
<dbReference type="EMBL" id="UYRU01086412">
    <property type="protein sequence ID" value="VDN35066.1"/>
    <property type="molecule type" value="Genomic_DNA"/>
</dbReference>
<dbReference type="Proteomes" id="UP000281553">
    <property type="component" value="Unassembled WGS sequence"/>
</dbReference>
<dbReference type="OrthoDB" id="26242at2759"/>
<reference evidence="2 3" key="1">
    <citation type="submission" date="2018-11" db="EMBL/GenBank/DDBJ databases">
        <authorList>
            <consortium name="Pathogen Informatics"/>
        </authorList>
    </citation>
    <scope>NUCLEOTIDE SEQUENCE [LARGE SCALE GENOMIC DNA]</scope>
</reference>
<protein>
    <submittedName>
        <fullName evidence="2">Uncharacterized protein</fullName>
    </submittedName>
</protein>
<keyword evidence="1" id="KW-0812">Transmembrane</keyword>
<dbReference type="AlphaFoldDB" id="A0A3P7QW86"/>
<feature type="transmembrane region" description="Helical" evidence="1">
    <location>
        <begin position="20"/>
        <end position="43"/>
    </location>
</feature>
<evidence type="ECO:0000313" key="3">
    <source>
        <dbReference type="Proteomes" id="UP000281553"/>
    </source>
</evidence>
<evidence type="ECO:0000256" key="1">
    <source>
        <dbReference type="SAM" id="Phobius"/>
    </source>
</evidence>
<keyword evidence="1" id="KW-1133">Transmembrane helix</keyword>
<keyword evidence="1" id="KW-0472">Membrane</keyword>